<feature type="compositionally biased region" description="Polar residues" evidence="1">
    <location>
        <begin position="1"/>
        <end position="11"/>
    </location>
</feature>
<dbReference type="InterPro" id="IPR027831">
    <property type="entry name" value="DUF4485"/>
</dbReference>
<proteinExistence type="predicted"/>
<reference evidence="3" key="1">
    <citation type="submission" date="2013-04" db="EMBL/GenBank/DDBJ databases">
        <authorList>
            <person name="Qu J."/>
            <person name="Murali S.C."/>
            <person name="Bandaranaike D."/>
            <person name="Bellair M."/>
            <person name="Blankenburg K."/>
            <person name="Chao H."/>
            <person name="Dinh H."/>
            <person name="Doddapaneni H."/>
            <person name="Downs B."/>
            <person name="Dugan-Rocha S."/>
            <person name="Elkadiri S."/>
            <person name="Gnanaolivu R.D."/>
            <person name="Hernandez B."/>
            <person name="Javaid M."/>
            <person name="Jayaseelan J.C."/>
            <person name="Lee S."/>
            <person name="Li M."/>
            <person name="Ming W."/>
            <person name="Munidasa M."/>
            <person name="Muniz J."/>
            <person name="Nguyen L."/>
            <person name="Ongeri F."/>
            <person name="Osuji N."/>
            <person name="Pu L.-L."/>
            <person name="Puazo M."/>
            <person name="Qu C."/>
            <person name="Quiroz J."/>
            <person name="Raj R."/>
            <person name="Weissenberger G."/>
            <person name="Xin Y."/>
            <person name="Zou X."/>
            <person name="Han Y."/>
            <person name="Richards S."/>
            <person name="Worley K."/>
            <person name="Muzny D."/>
            <person name="Gibbs R."/>
        </authorList>
    </citation>
    <scope>NUCLEOTIDE SEQUENCE</scope>
    <source>
        <strain evidence="3">Sampled in the wild</strain>
    </source>
</reference>
<evidence type="ECO:0000313" key="3">
    <source>
        <dbReference type="EMBL" id="KAG8238753.1"/>
    </source>
</evidence>
<dbReference type="AlphaFoldDB" id="A0A8K0KV49"/>
<feature type="compositionally biased region" description="Polar residues" evidence="1">
    <location>
        <begin position="49"/>
        <end position="60"/>
    </location>
</feature>
<dbReference type="Pfam" id="PF14846">
    <property type="entry name" value="DUF4485"/>
    <property type="match status" value="2"/>
</dbReference>
<protein>
    <recommendedName>
        <fullName evidence="2">DUF4485 domain-containing protein</fullName>
    </recommendedName>
</protein>
<keyword evidence="4" id="KW-1185">Reference proteome</keyword>
<sequence length="472" mass="52999">MDSPLSRTSEQPGRVPRQPGTERKKKLELHDIYCQRRTTSDKDKPPGTPASSAKKSQMQSPEVDELEKCLNEYLAAESSWKNWKAEVPPKSSAIPPKKDYNLQKRIIPPDVTPETTEDPRVRFEMLNTEFMYYASLLKKYSPNLKVRKTRDSIAKWVKKLFGPEYHVTTELQEKRNRYLMALTIGVMSNNILELFLENPPKGDLGEPNLRSDIRKIKKARWEVDELWQDVLSGLPDPGVLDMPCGLHVSGHMCPESGAAKAGLEGKRGGVSKEKDVKESALLDKEYRFLLYLAQGFATKLDDPYEKTTTATWLHGLSAVADDTTSKEYANKMGMSRVETWPCPLKRGVRNDYIQVLLSYLLESRLDGPFLRAPPENGDGGPLATLKIWTQSCAIPGVDVDLSPTSSLADKFLFNQPLPKEGAFAFVALGGDSLNVWFPDCNEKGDNNDRGTVITRTRSEITIAQEETYDPEG</sequence>
<feature type="compositionally biased region" description="Basic and acidic residues" evidence="1">
    <location>
        <begin position="28"/>
        <end position="45"/>
    </location>
</feature>
<feature type="domain" description="DUF4485" evidence="2">
    <location>
        <begin position="126"/>
        <end position="204"/>
    </location>
</feature>
<evidence type="ECO:0000259" key="2">
    <source>
        <dbReference type="Pfam" id="PF14846"/>
    </source>
</evidence>
<comment type="caution">
    <text evidence="3">The sequence shown here is derived from an EMBL/GenBank/DDBJ whole genome shotgun (WGS) entry which is preliminary data.</text>
</comment>
<reference evidence="3" key="2">
    <citation type="submission" date="2017-10" db="EMBL/GenBank/DDBJ databases">
        <title>Ladona fulva Genome sequencing and assembly.</title>
        <authorList>
            <person name="Murali S."/>
            <person name="Richards S."/>
            <person name="Bandaranaike D."/>
            <person name="Bellair M."/>
            <person name="Blankenburg K."/>
            <person name="Chao H."/>
            <person name="Dinh H."/>
            <person name="Doddapaneni H."/>
            <person name="Dugan-Rocha S."/>
            <person name="Elkadiri S."/>
            <person name="Gnanaolivu R."/>
            <person name="Hernandez B."/>
            <person name="Skinner E."/>
            <person name="Javaid M."/>
            <person name="Lee S."/>
            <person name="Li M."/>
            <person name="Ming W."/>
            <person name="Munidasa M."/>
            <person name="Muniz J."/>
            <person name="Nguyen L."/>
            <person name="Hughes D."/>
            <person name="Osuji N."/>
            <person name="Pu L.-L."/>
            <person name="Puazo M."/>
            <person name="Qu C."/>
            <person name="Quiroz J."/>
            <person name="Raj R."/>
            <person name="Weissenberger G."/>
            <person name="Xin Y."/>
            <person name="Zou X."/>
            <person name="Han Y."/>
            <person name="Worley K."/>
            <person name="Muzny D."/>
            <person name="Gibbs R."/>
        </authorList>
    </citation>
    <scope>NUCLEOTIDE SEQUENCE</scope>
    <source>
        <strain evidence="3">Sampled in the wild</strain>
    </source>
</reference>
<feature type="domain" description="DUF4485" evidence="2">
    <location>
        <begin position="345"/>
        <end position="376"/>
    </location>
</feature>
<dbReference type="Proteomes" id="UP000792457">
    <property type="component" value="Unassembled WGS sequence"/>
</dbReference>
<organism evidence="3 4">
    <name type="scientific">Ladona fulva</name>
    <name type="common">Scarce chaser dragonfly</name>
    <name type="synonym">Libellula fulva</name>
    <dbReference type="NCBI Taxonomy" id="123851"/>
    <lineage>
        <taxon>Eukaryota</taxon>
        <taxon>Metazoa</taxon>
        <taxon>Ecdysozoa</taxon>
        <taxon>Arthropoda</taxon>
        <taxon>Hexapoda</taxon>
        <taxon>Insecta</taxon>
        <taxon>Pterygota</taxon>
        <taxon>Palaeoptera</taxon>
        <taxon>Odonata</taxon>
        <taxon>Epiprocta</taxon>
        <taxon>Anisoptera</taxon>
        <taxon>Libelluloidea</taxon>
        <taxon>Libellulidae</taxon>
        <taxon>Ladona</taxon>
    </lineage>
</organism>
<gene>
    <name evidence="3" type="ORF">J437_LFUL018317</name>
</gene>
<evidence type="ECO:0000313" key="4">
    <source>
        <dbReference type="Proteomes" id="UP000792457"/>
    </source>
</evidence>
<accession>A0A8K0KV49</accession>
<dbReference type="OrthoDB" id="8196012at2759"/>
<dbReference type="EMBL" id="KZ309429">
    <property type="protein sequence ID" value="KAG8238753.1"/>
    <property type="molecule type" value="Genomic_DNA"/>
</dbReference>
<name>A0A8K0KV49_LADFU</name>
<evidence type="ECO:0000256" key="1">
    <source>
        <dbReference type="SAM" id="MobiDB-lite"/>
    </source>
</evidence>
<feature type="region of interest" description="Disordered" evidence="1">
    <location>
        <begin position="1"/>
        <end position="65"/>
    </location>
</feature>